<evidence type="ECO:0000313" key="9">
    <source>
        <dbReference type="EMBL" id="SIS39843.1"/>
    </source>
</evidence>
<protein>
    <submittedName>
        <fullName evidence="9">Peptide/nickel transport system permease protein</fullName>
    </submittedName>
</protein>
<name>A0A1N7IRW8_9BACI</name>
<dbReference type="OrthoDB" id="2351941at2"/>
<comment type="subcellular location">
    <subcellularLocation>
        <location evidence="1">Membrane</location>
        <topology evidence="1">Multi-pass membrane protein</topology>
    </subcellularLocation>
</comment>
<sequence length="329" mass="36289">MKRSVWRQPGFLLGSFFLILMVTASFVHALVFDSYIPQTPFLNLEDGVVGPPFAPFEHSILGTDADGVHLFHQILQGAKYTILGSLSIAGISFLLALLVGIPLGFYRKGAAKWVEHTISVLYFVPASIIAYQLLNPLMQERMSGFATSLTYRLTAEVLVIALLLTPPAAVFIANLTGEFLKKDYVVSSQLIGAGKWRITRTQLFPYLKNHILGLLNRQAIQAILVMTHLGVFEVYFGGTGVAFGLGGGPPQPVTNEWASLIGMKYYTIQTGAPWLVGVPLLFLCLFLLSVIGITGSLKKTRKEEVRKKEENNEFNQEVDHPFEKVSGDQ</sequence>
<dbReference type="InterPro" id="IPR000515">
    <property type="entry name" value="MetI-like"/>
</dbReference>
<evidence type="ECO:0000256" key="1">
    <source>
        <dbReference type="ARBA" id="ARBA00004141"/>
    </source>
</evidence>
<feature type="transmembrane region" description="Helical" evidence="7">
    <location>
        <begin position="222"/>
        <end position="245"/>
    </location>
</feature>
<dbReference type="PANTHER" id="PTHR43839">
    <property type="entry name" value="OPPC IN A BINDING PROTEIN-DEPENDENT TRANSPORT SYSTEM"/>
    <property type="match status" value="1"/>
</dbReference>
<dbReference type="AlphaFoldDB" id="A0A1N7IRW8"/>
<dbReference type="GO" id="GO:0055085">
    <property type="term" value="P:transmembrane transport"/>
    <property type="evidence" value="ECO:0007669"/>
    <property type="project" value="InterPro"/>
</dbReference>
<gene>
    <name evidence="9" type="ORF">SAMN05421687_10268</name>
</gene>
<evidence type="ECO:0000256" key="5">
    <source>
        <dbReference type="ARBA" id="ARBA00023136"/>
    </source>
</evidence>
<feature type="transmembrane region" description="Helical" evidence="7">
    <location>
        <begin position="274"/>
        <end position="297"/>
    </location>
</feature>
<feature type="domain" description="ABC transmembrane type-1" evidence="8">
    <location>
        <begin position="82"/>
        <end position="292"/>
    </location>
</feature>
<dbReference type="Gene3D" id="1.10.3720.10">
    <property type="entry name" value="MetI-like"/>
    <property type="match status" value="1"/>
</dbReference>
<feature type="transmembrane region" description="Helical" evidence="7">
    <location>
        <begin position="80"/>
        <end position="101"/>
    </location>
</feature>
<dbReference type="CDD" id="cd06261">
    <property type="entry name" value="TM_PBP2"/>
    <property type="match status" value="1"/>
</dbReference>
<dbReference type="InterPro" id="IPR035906">
    <property type="entry name" value="MetI-like_sf"/>
</dbReference>
<dbReference type="EMBL" id="FTOC01000002">
    <property type="protein sequence ID" value="SIS39843.1"/>
    <property type="molecule type" value="Genomic_DNA"/>
</dbReference>
<feature type="transmembrane region" description="Helical" evidence="7">
    <location>
        <begin position="113"/>
        <end position="133"/>
    </location>
</feature>
<proteinExistence type="predicted"/>
<dbReference type="GO" id="GO:0016020">
    <property type="term" value="C:membrane"/>
    <property type="evidence" value="ECO:0007669"/>
    <property type="project" value="UniProtKB-SubCell"/>
</dbReference>
<evidence type="ECO:0000256" key="2">
    <source>
        <dbReference type="ARBA" id="ARBA00022448"/>
    </source>
</evidence>
<evidence type="ECO:0000256" key="4">
    <source>
        <dbReference type="ARBA" id="ARBA00022989"/>
    </source>
</evidence>
<organism evidence="9 10">
    <name type="scientific">Salimicrobium flavidum</name>
    <dbReference type="NCBI Taxonomy" id="570947"/>
    <lineage>
        <taxon>Bacteria</taxon>
        <taxon>Bacillati</taxon>
        <taxon>Bacillota</taxon>
        <taxon>Bacilli</taxon>
        <taxon>Bacillales</taxon>
        <taxon>Bacillaceae</taxon>
        <taxon>Salimicrobium</taxon>
    </lineage>
</organism>
<dbReference type="STRING" id="570947.SAMN05421687_10268"/>
<reference evidence="10" key="1">
    <citation type="submission" date="2017-01" db="EMBL/GenBank/DDBJ databases">
        <authorList>
            <person name="Varghese N."/>
            <person name="Submissions S."/>
        </authorList>
    </citation>
    <scope>NUCLEOTIDE SEQUENCE [LARGE SCALE GENOMIC DNA]</scope>
    <source>
        <strain evidence="10">DSM 23127</strain>
    </source>
</reference>
<dbReference type="RefSeq" id="WP_076556983.1">
    <property type="nucleotide sequence ID" value="NZ_FTOC01000002.1"/>
</dbReference>
<dbReference type="Proteomes" id="UP000187608">
    <property type="component" value="Unassembled WGS sequence"/>
</dbReference>
<dbReference type="SUPFAM" id="SSF161098">
    <property type="entry name" value="MetI-like"/>
    <property type="match status" value="1"/>
</dbReference>
<keyword evidence="4 7" id="KW-1133">Transmembrane helix</keyword>
<keyword evidence="2" id="KW-0813">Transport</keyword>
<evidence type="ECO:0000256" key="7">
    <source>
        <dbReference type="SAM" id="Phobius"/>
    </source>
</evidence>
<feature type="transmembrane region" description="Helical" evidence="7">
    <location>
        <begin position="153"/>
        <end position="173"/>
    </location>
</feature>
<evidence type="ECO:0000256" key="3">
    <source>
        <dbReference type="ARBA" id="ARBA00022692"/>
    </source>
</evidence>
<keyword evidence="10" id="KW-1185">Reference proteome</keyword>
<keyword evidence="5 7" id="KW-0472">Membrane</keyword>
<keyword evidence="3 7" id="KW-0812">Transmembrane</keyword>
<feature type="region of interest" description="Disordered" evidence="6">
    <location>
        <begin position="304"/>
        <end position="329"/>
    </location>
</feature>
<accession>A0A1N7IRW8</accession>
<dbReference type="PANTHER" id="PTHR43839:SF3">
    <property type="entry name" value="OLIGOPEPTIDE ABC TRANSPORTER, PERMEASE PROTEIN"/>
    <property type="match status" value="1"/>
</dbReference>
<dbReference type="PROSITE" id="PS50928">
    <property type="entry name" value="ABC_TM1"/>
    <property type="match status" value="1"/>
</dbReference>
<evidence type="ECO:0000313" key="10">
    <source>
        <dbReference type="Proteomes" id="UP000187608"/>
    </source>
</evidence>
<evidence type="ECO:0000256" key="6">
    <source>
        <dbReference type="SAM" id="MobiDB-lite"/>
    </source>
</evidence>
<evidence type="ECO:0000259" key="8">
    <source>
        <dbReference type="PROSITE" id="PS50928"/>
    </source>
</evidence>